<dbReference type="CDD" id="cd02440">
    <property type="entry name" value="AdoMet_MTases"/>
    <property type="match status" value="1"/>
</dbReference>
<dbReference type="GO" id="GO:0009102">
    <property type="term" value="P:biotin biosynthetic process"/>
    <property type="evidence" value="ECO:0007669"/>
    <property type="project" value="UniProtKB-UniRule"/>
</dbReference>
<dbReference type="Pfam" id="PF08241">
    <property type="entry name" value="Methyltransf_11"/>
    <property type="match status" value="1"/>
</dbReference>
<dbReference type="EMBL" id="AGCA01000235">
    <property type="protein sequence ID" value="EGY29131.1"/>
    <property type="molecule type" value="Genomic_DNA"/>
</dbReference>
<dbReference type="GO" id="GO:0010340">
    <property type="term" value="F:carboxyl-O-methyltransferase activity"/>
    <property type="evidence" value="ECO:0007669"/>
    <property type="project" value="UniProtKB-UniRule"/>
</dbReference>
<evidence type="ECO:0000256" key="4">
    <source>
        <dbReference type="ARBA" id="ARBA00022603"/>
    </source>
</evidence>
<gene>
    <name evidence="8" type="primary">bioC</name>
    <name evidence="10" type="ORF">Rin_00009130</name>
</gene>
<keyword evidence="6 8" id="KW-0949">S-adenosyl-L-methionine</keyword>
<keyword evidence="11" id="KW-1185">Reference proteome</keyword>
<proteinExistence type="inferred from homology"/>
<organism evidence="10 11">
    <name type="scientific">Candidatus Regiella insecticola 5.15</name>
    <dbReference type="NCBI Taxonomy" id="1005043"/>
    <lineage>
        <taxon>Bacteria</taxon>
        <taxon>Pseudomonadati</taxon>
        <taxon>Pseudomonadota</taxon>
        <taxon>Gammaproteobacteria</taxon>
        <taxon>Enterobacterales</taxon>
        <taxon>Enterobacteriaceae</taxon>
        <taxon>aphid secondary symbionts</taxon>
        <taxon>Candidatus Regiella</taxon>
    </lineage>
</organism>
<dbReference type="PANTHER" id="PTHR43861">
    <property type="entry name" value="TRANS-ACONITATE 2-METHYLTRANSFERASE-RELATED"/>
    <property type="match status" value="1"/>
</dbReference>
<dbReference type="OrthoDB" id="9760689at2"/>
<feature type="domain" description="Methyltransferase type 11" evidence="9">
    <location>
        <begin position="59"/>
        <end position="150"/>
    </location>
</feature>
<evidence type="ECO:0000313" key="11">
    <source>
        <dbReference type="Proteomes" id="UP000004116"/>
    </source>
</evidence>
<dbReference type="GO" id="GO:0008757">
    <property type="term" value="F:S-adenosylmethionine-dependent methyltransferase activity"/>
    <property type="evidence" value="ECO:0007669"/>
    <property type="project" value="InterPro"/>
</dbReference>
<dbReference type="GO" id="GO:0032259">
    <property type="term" value="P:methylation"/>
    <property type="evidence" value="ECO:0007669"/>
    <property type="project" value="UniProtKB-KW"/>
</dbReference>
<comment type="pathway">
    <text evidence="2 8">Cofactor biosynthesis; biotin biosynthesis.</text>
</comment>
<comment type="caution">
    <text evidence="10">The sequence shown here is derived from an EMBL/GenBank/DDBJ whole genome shotgun (WGS) entry which is preliminary data.</text>
</comment>
<dbReference type="NCBIfam" id="TIGR02072">
    <property type="entry name" value="BioC"/>
    <property type="match status" value="1"/>
</dbReference>
<keyword evidence="5 8" id="KW-0808">Transferase</keyword>
<name>G2GYQ3_9ENTR</name>
<comment type="similarity">
    <text evidence="8">Belongs to the methyltransferase superfamily.</text>
</comment>
<dbReference type="Gene3D" id="3.40.50.150">
    <property type="entry name" value="Vaccinia Virus protein VP39"/>
    <property type="match status" value="1"/>
</dbReference>
<dbReference type="SUPFAM" id="SSF53335">
    <property type="entry name" value="S-adenosyl-L-methionine-dependent methyltransferases"/>
    <property type="match status" value="1"/>
</dbReference>
<evidence type="ECO:0000313" key="10">
    <source>
        <dbReference type="EMBL" id="EGY29131.1"/>
    </source>
</evidence>
<evidence type="ECO:0000256" key="3">
    <source>
        <dbReference type="ARBA" id="ARBA00012327"/>
    </source>
</evidence>
<evidence type="ECO:0000256" key="2">
    <source>
        <dbReference type="ARBA" id="ARBA00004746"/>
    </source>
</evidence>
<dbReference type="UniPathway" id="UPA00078"/>
<reference evidence="10 11" key="1">
    <citation type="journal article" date="2012" name="Genome Res.">
        <title>Genomic basis of endosymbiont-conferred protection against an insect parasitoid.</title>
        <authorList>
            <person name="Hansen A.K."/>
            <person name="Vorburger C."/>
            <person name="Moran N.A."/>
        </authorList>
    </citation>
    <scope>NUCLEOTIDE SEQUENCE [LARGE SCALE GENOMIC DNA]</scope>
    <source>
        <strain evidence="11">R5.15</strain>
    </source>
</reference>
<dbReference type="InterPro" id="IPR011814">
    <property type="entry name" value="BioC"/>
</dbReference>
<dbReference type="GO" id="GO:0102130">
    <property type="term" value="F:malonyl-CoA methyltransferase activity"/>
    <property type="evidence" value="ECO:0007669"/>
    <property type="project" value="UniProtKB-EC"/>
</dbReference>
<evidence type="ECO:0000259" key="9">
    <source>
        <dbReference type="Pfam" id="PF08241"/>
    </source>
</evidence>
<accession>G2GYQ3</accession>
<comment type="catalytic activity">
    <reaction evidence="1 8">
        <text>malonyl-[ACP] + S-adenosyl-L-methionine = malonyl-[ACP] methyl ester + S-adenosyl-L-homocysteine</text>
        <dbReference type="Rhea" id="RHEA:17105"/>
        <dbReference type="Rhea" id="RHEA-COMP:9623"/>
        <dbReference type="Rhea" id="RHEA-COMP:9954"/>
        <dbReference type="ChEBI" id="CHEBI:57856"/>
        <dbReference type="ChEBI" id="CHEBI:59789"/>
        <dbReference type="ChEBI" id="CHEBI:78449"/>
        <dbReference type="ChEBI" id="CHEBI:78845"/>
        <dbReference type="EC" id="2.1.1.197"/>
    </reaction>
</comment>
<dbReference type="EC" id="2.1.1.197" evidence="3 8"/>
<evidence type="ECO:0000256" key="5">
    <source>
        <dbReference type="ARBA" id="ARBA00022679"/>
    </source>
</evidence>
<dbReference type="HAMAP" id="MF_00835">
    <property type="entry name" value="BioC"/>
    <property type="match status" value="1"/>
</dbReference>
<dbReference type="InterPro" id="IPR029063">
    <property type="entry name" value="SAM-dependent_MTases_sf"/>
</dbReference>
<evidence type="ECO:0000256" key="6">
    <source>
        <dbReference type="ARBA" id="ARBA00022691"/>
    </source>
</evidence>
<keyword evidence="4 8" id="KW-0489">Methyltransferase</keyword>
<comment type="function">
    <text evidence="8">Converts the free carboxyl group of a malonyl-thioester to its methyl ester by transfer of a methyl group from S-adenosyl-L-methionine (SAM). It allows to synthesize pimeloyl-ACP via the fatty acid synthetic pathway.</text>
</comment>
<evidence type="ECO:0000256" key="1">
    <source>
        <dbReference type="ARBA" id="ARBA00000852"/>
    </source>
</evidence>
<dbReference type="Proteomes" id="UP000004116">
    <property type="component" value="Unassembled WGS sequence"/>
</dbReference>
<dbReference type="PANTHER" id="PTHR43861:SF1">
    <property type="entry name" value="TRANS-ACONITATE 2-METHYLTRANSFERASE"/>
    <property type="match status" value="1"/>
</dbReference>
<sequence>MPLITQNVDKSAIAAAFSRAATRYDAAAQLQRKSGEDLLYIAGRLMNNDTNNDYGQSVLDAGCGTGYFSRYWRNLGKEVIALDLSEAMLHQAKKQQSAGTYLLGDIEHIPLLNKKIDICFSNLVMQWCHSLATALAELYRVTQIGGIIIFSTLAEGSLDELGRAWQQVDGHRHINDFPSVAQIQAVCANYHHHLSCRLHQFFFPDVFMLMRSLQGIGATHLHHGRKKGLTGRQKLNALQAAYPVNRRGYPLSYQLVYGVIYRD</sequence>
<dbReference type="RefSeq" id="WP_006706592.1">
    <property type="nucleotide sequence ID" value="NZ_AGCA01000235.1"/>
</dbReference>
<evidence type="ECO:0000256" key="8">
    <source>
        <dbReference type="HAMAP-Rule" id="MF_00835"/>
    </source>
</evidence>
<protein>
    <recommendedName>
        <fullName evidence="3 8">Malonyl-[acyl-carrier protein] O-methyltransferase</fullName>
        <shortName evidence="8">Malonyl-ACP O-methyltransferase</shortName>
        <ecNumber evidence="3 8">2.1.1.197</ecNumber>
    </recommendedName>
    <alternativeName>
        <fullName evidence="8">Biotin synthesis protein BioC</fullName>
    </alternativeName>
</protein>
<dbReference type="InterPro" id="IPR013216">
    <property type="entry name" value="Methyltransf_11"/>
</dbReference>
<dbReference type="AlphaFoldDB" id="G2GYQ3"/>
<keyword evidence="7 8" id="KW-0093">Biotin biosynthesis</keyword>
<dbReference type="PATRIC" id="fig|1005043.3.peg.818"/>
<evidence type="ECO:0000256" key="7">
    <source>
        <dbReference type="ARBA" id="ARBA00022756"/>
    </source>
</evidence>